<dbReference type="Pfam" id="PF05920">
    <property type="entry name" value="Homeobox_KN"/>
    <property type="match status" value="1"/>
</dbReference>
<evidence type="ECO:0000256" key="3">
    <source>
        <dbReference type="ARBA" id="ARBA00023155"/>
    </source>
</evidence>
<dbReference type="EMBL" id="DQ056143">
    <property type="protein sequence ID" value="AAZ14918.1"/>
    <property type="molecule type" value="Genomic_DNA"/>
</dbReference>
<feature type="region of interest" description="Disordered" evidence="5">
    <location>
        <begin position="251"/>
        <end position="347"/>
    </location>
</feature>
<evidence type="ECO:0000259" key="8">
    <source>
        <dbReference type="Pfam" id="PF12737"/>
    </source>
</evidence>
<evidence type="ECO:0000259" key="7">
    <source>
        <dbReference type="Pfam" id="PF12731"/>
    </source>
</evidence>
<sequence length="627" mass="67664">MAALTSPQGRRWEHFAQTTLSQLKAQFFSSLEDENEETLSQFYSSFCAFRDTLDSIHAHLSSQTHAAIAEFTGMMSIVSSSLLESGSPDIVDQLKTNLLSDLLQVPPPTQNATRISQAASPWYIEPSVRWLRTNIHNPYPPRAVRACIAGASRSAIKDIDAWFIDARKRIGWSRMRHSRFSNRKGDMVDAATRFFTNSDPLRPLDSIIESEFAAILSTVEEMYQEKCASSALAAHLDDAVRDLTPELQISLSKQRRQASDIREPKAHRRLRPYPTPELSPTLSSSSVAAPEPPPLTLPVPIVSGGRKRRPRSTSIGCPTDVEEERSRPTKRIRHSSPQSLRDSAASCYPSPTSSIVLDLAEQSAELPVSADVKIIQTGEHKRTPQNAAPVCATPSPEPSGLPTSSTPLSLSPNDVLAQATHSSPSNPLAISETAACDSFGPPDPFFPAFMHGNPPIGKCWIALAPHPSLTARSGGLSLSFPLFFNIVDDTVPTDVLVDFDPSWANCSTDGLATSSVDTSITGYDMNFDNFGTGMYGGAMNSFSDSLWSGTPQLQPLASTSQSGSGMSTLTSQLNVSPPSSTGVYDVASPSSPSPVKFPSALLTDKARELMELEARCAALRSELAGAC</sequence>
<dbReference type="InterPro" id="IPR024441">
    <property type="entry name" value="Homeodomain1_C"/>
</dbReference>
<feature type="region of interest" description="Disordered" evidence="5">
    <location>
        <begin position="553"/>
        <end position="592"/>
    </location>
</feature>
<feature type="domain" description="Mating-type protein A-alpha/beta 1 N-terminal" evidence="7">
    <location>
        <begin position="4"/>
        <end position="94"/>
    </location>
</feature>
<reference evidence="9" key="1">
    <citation type="journal article" date="2006" name="Genetics">
        <title>Evolution of the bipolar mating system of the mushroom Coprinellus disseminatus from its tetrapolar ancestors involves loss of mating-type-specific pheromone receptor function.</title>
        <authorList>
            <person name="James T.Y."/>
            <person name="Srivilai P."/>
            <person name="Kuees U."/>
            <person name="Vilgalys R."/>
        </authorList>
    </citation>
    <scope>NUCLEOTIDE SEQUENCE</scope>
    <source>
        <strain evidence="9">C345.1</strain>
    </source>
</reference>
<dbReference type="Pfam" id="PF12737">
    <property type="entry name" value="Mating_C"/>
    <property type="match status" value="1"/>
</dbReference>
<keyword evidence="2" id="KW-0238">DNA-binding</keyword>
<dbReference type="Gene3D" id="1.10.10.60">
    <property type="entry name" value="Homeodomain-like"/>
    <property type="match status" value="1"/>
</dbReference>
<feature type="domain" description="KN homeodomain" evidence="6">
    <location>
        <begin position="130"/>
        <end position="169"/>
    </location>
</feature>
<proteinExistence type="inferred from homology"/>
<protein>
    <submittedName>
        <fullName evidence="9">Mating-type homeodomain protein</fullName>
    </submittedName>
</protein>
<organism evidence="9">
    <name type="scientific">Coprinellus disseminatus</name>
    <name type="common">Fairy ink cap fungus</name>
    <dbReference type="NCBI Taxonomy" id="71703"/>
    <lineage>
        <taxon>Eukaryota</taxon>
        <taxon>Fungi</taxon>
        <taxon>Dikarya</taxon>
        <taxon>Basidiomycota</taxon>
        <taxon>Agaricomycotina</taxon>
        <taxon>Agaricomycetes</taxon>
        <taxon>Agaricomycetidae</taxon>
        <taxon>Agaricales</taxon>
        <taxon>Agaricineae</taxon>
        <taxon>Psathyrellaceae</taxon>
        <taxon>Coprinellus</taxon>
    </lineage>
</organism>
<feature type="compositionally biased region" description="Low complexity" evidence="5">
    <location>
        <begin position="398"/>
        <end position="408"/>
    </location>
</feature>
<dbReference type="GO" id="GO:0006355">
    <property type="term" value="P:regulation of DNA-templated transcription"/>
    <property type="evidence" value="ECO:0007669"/>
    <property type="project" value="InterPro"/>
</dbReference>
<feature type="region of interest" description="Disordered" evidence="5">
    <location>
        <begin position="379"/>
        <end position="408"/>
    </location>
</feature>
<keyword evidence="3" id="KW-0371">Homeobox</keyword>
<dbReference type="InterPro" id="IPR008422">
    <property type="entry name" value="KN_HD"/>
</dbReference>
<evidence type="ECO:0000259" key="6">
    <source>
        <dbReference type="Pfam" id="PF05920"/>
    </source>
</evidence>
<evidence type="ECO:0000256" key="1">
    <source>
        <dbReference type="ARBA" id="ARBA00005800"/>
    </source>
</evidence>
<feature type="compositionally biased region" description="Low complexity" evidence="5">
    <location>
        <begin position="276"/>
        <end position="289"/>
    </location>
</feature>
<dbReference type="AlphaFoldDB" id="Q1WMS3"/>
<dbReference type="InterPro" id="IPR009057">
    <property type="entry name" value="Homeodomain-like_sf"/>
</dbReference>
<dbReference type="GO" id="GO:0003677">
    <property type="term" value="F:DNA binding"/>
    <property type="evidence" value="ECO:0007669"/>
    <property type="project" value="UniProtKB-KW"/>
</dbReference>
<keyword evidence="4 9" id="KW-0539">Nucleus</keyword>
<comment type="similarity">
    <text evidence="1">Belongs to the TALE/M-ATYP homeobox family.</text>
</comment>
<dbReference type="SUPFAM" id="SSF46689">
    <property type="entry name" value="Homeodomain-like"/>
    <property type="match status" value="1"/>
</dbReference>
<name>Q1WMS3_COPDI</name>
<evidence type="ECO:0000256" key="5">
    <source>
        <dbReference type="SAM" id="MobiDB-lite"/>
    </source>
</evidence>
<dbReference type="InterPro" id="IPR024333">
    <property type="entry name" value="Mating-type_A-alpha/beta_1_N"/>
</dbReference>
<evidence type="ECO:0000256" key="2">
    <source>
        <dbReference type="ARBA" id="ARBA00023125"/>
    </source>
</evidence>
<dbReference type="Pfam" id="PF12731">
    <property type="entry name" value="Mating_N"/>
    <property type="match status" value="1"/>
</dbReference>
<evidence type="ECO:0000313" key="9">
    <source>
        <dbReference type="EMBL" id="AAZ14918.1"/>
    </source>
</evidence>
<feature type="domain" description="Mating-type protein C-terminal" evidence="8">
    <location>
        <begin position="208"/>
        <end position="366"/>
    </location>
</feature>
<evidence type="ECO:0000256" key="4">
    <source>
        <dbReference type="ARBA" id="ARBA00023242"/>
    </source>
</evidence>
<accession>Q1WMS3</accession>
<feature type="compositionally biased region" description="Polar residues" evidence="5">
    <location>
        <begin position="553"/>
        <end position="582"/>
    </location>
</feature>